<dbReference type="STRING" id="299467.A0A443SEF8"/>
<dbReference type="Pfam" id="PF17921">
    <property type="entry name" value="Integrase_H2C2"/>
    <property type="match status" value="1"/>
</dbReference>
<evidence type="ECO:0000256" key="2">
    <source>
        <dbReference type="ARBA" id="ARBA00022679"/>
    </source>
</evidence>
<keyword evidence="10" id="KW-1185">Reference proteome</keyword>
<keyword evidence="2" id="KW-0808">Transferase</keyword>
<protein>
    <recommendedName>
        <fullName evidence="1">RNA-directed DNA polymerase</fullName>
        <ecNumber evidence="1">2.7.7.49</ecNumber>
    </recommendedName>
</protein>
<dbReference type="SUPFAM" id="SSF56672">
    <property type="entry name" value="DNA/RNA polymerases"/>
    <property type="match status" value="1"/>
</dbReference>
<dbReference type="VEuPathDB" id="VectorBase:LDEU006141"/>
<organism evidence="9 10">
    <name type="scientific">Leptotrombidium deliense</name>
    <dbReference type="NCBI Taxonomy" id="299467"/>
    <lineage>
        <taxon>Eukaryota</taxon>
        <taxon>Metazoa</taxon>
        <taxon>Ecdysozoa</taxon>
        <taxon>Arthropoda</taxon>
        <taxon>Chelicerata</taxon>
        <taxon>Arachnida</taxon>
        <taxon>Acari</taxon>
        <taxon>Acariformes</taxon>
        <taxon>Trombidiformes</taxon>
        <taxon>Prostigmata</taxon>
        <taxon>Anystina</taxon>
        <taxon>Parasitengona</taxon>
        <taxon>Trombiculoidea</taxon>
        <taxon>Trombiculidae</taxon>
        <taxon>Leptotrombidium</taxon>
    </lineage>
</organism>
<dbReference type="InterPro" id="IPR012337">
    <property type="entry name" value="RNaseH-like_sf"/>
</dbReference>
<dbReference type="GO" id="GO:0004519">
    <property type="term" value="F:endonuclease activity"/>
    <property type="evidence" value="ECO:0007669"/>
    <property type="project" value="UniProtKB-KW"/>
</dbReference>
<dbReference type="Pfam" id="PF17917">
    <property type="entry name" value="RT_RNaseH"/>
    <property type="match status" value="1"/>
</dbReference>
<dbReference type="GO" id="GO:0016787">
    <property type="term" value="F:hydrolase activity"/>
    <property type="evidence" value="ECO:0007669"/>
    <property type="project" value="UniProtKB-KW"/>
</dbReference>
<evidence type="ECO:0000256" key="1">
    <source>
        <dbReference type="ARBA" id="ARBA00012493"/>
    </source>
</evidence>
<comment type="caution">
    <text evidence="9">The sequence shown here is derived from an EMBL/GenBank/DDBJ whole genome shotgun (WGS) entry which is preliminary data.</text>
</comment>
<dbReference type="FunFam" id="3.30.420.10:FF:000032">
    <property type="entry name" value="Retrovirus-related Pol polyprotein from transposon 297-like Protein"/>
    <property type="match status" value="1"/>
</dbReference>
<dbReference type="InterPro" id="IPR036397">
    <property type="entry name" value="RNaseH_sf"/>
</dbReference>
<dbReference type="InterPro" id="IPR001584">
    <property type="entry name" value="Integrase_cat-core"/>
</dbReference>
<evidence type="ECO:0000256" key="5">
    <source>
        <dbReference type="ARBA" id="ARBA00022759"/>
    </source>
</evidence>
<evidence type="ECO:0000313" key="10">
    <source>
        <dbReference type="Proteomes" id="UP000288716"/>
    </source>
</evidence>
<gene>
    <name evidence="9" type="ORF">B4U80_04358</name>
</gene>
<dbReference type="Gene3D" id="3.30.420.10">
    <property type="entry name" value="Ribonuclease H-like superfamily/Ribonuclease H"/>
    <property type="match status" value="1"/>
</dbReference>
<dbReference type="GO" id="GO:0042575">
    <property type="term" value="C:DNA polymerase complex"/>
    <property type="evidence" value="ECO:0007669"/>
    <property type="project" value="UniProtKB-ARBA"/>
</dbReference>
<dbReference type="InterPro" id="IPR041588">
    <property type="entry name" value="Integrase_H2C2"/>
</dbReference>
<feature type="domain" description="Integrase catalytic" evidence="8">
    <location>
        <begin position="218"/>
        <end position="377"/>
    </location>
</feature>
<keyword evidence="4" id="KW-0540">Nuclease</keyword>
<proteinExistence type="predicted"/>
<dbReference type="GO" id="GO:0015074">
    <property type="term" value="P:DNA integration"/>
    <property type="evidence" value="ECO:0007669"/>
    <property type="project" value="InterPro"/>
</dbReference>
<reference evidence="9 10" key="1">
    <citation type="journal article" date="2018" name="Gigascience">
        <title>Genomes of trombidid mites reveal novel predicted allergens and laterally-transferred genes associated with secondary metabolism.</title>
        <authorList>
            <person name="Dong X."/>
            <person name="Chaisiri K."/>
            <person name="Xia D."/>
            <person name="Armstrong S.D."/>
            <person name="Fang Y."/>
            <person name="Donnelly M.J."/>
            <person name="Kadowaki T."/>
            <person name="McGarry J.W."/>
            <person name="Darby A.C."/>
            <person name="Makepeace B.L."/>
        </authorList>
    </citation>
    <scope>NUCLEOTIDE SEQUENCE [LARGE SCALE GENOMIC DNA]</scope>
    <source>
        <strain evidence="9">UoL-UT</strain>
    </source>
</reference>
<evidence type="ECO:0000313" key="9">
    <source>
        <dbReference type="EMBL" id="RWS25899.1"/>
    </source>
</evidence>
<dbReference type="PROSITE" id="PS50994">
    <property type="entry name" value="INTEGRASE"/>
    <property type="match status" value="1"/>
</dbReference>
<dbReference type="OrthoDB" id="413122at2759"/>
<feature type="non-terminal residue" evidence="9">
    <location>
        <position position="1"/>
    </location>
</feature>
<keyword evidence="5" id="KW-0255">Endonuclease</keyword>
<dbReference type="InterPro" id="IPR043502">
    <property type="entry name" value="DNA/RNA_pol_sf"/>
</dbReference>
<evidence type="ECO:0000256" key="7">
    <source>
        <dbReference type="ARBA" id="ARBA00022918"/>
    </source>
</evidence>
<evidence type="ECO:0000256" key="3">
    <source>
        <dbReference type="ARBA" id="ARBA00022695"/>
    </source>
</evidence>
<evidence type="ECO:0000256" key="6">
    <source>
        <dbReference type="ARBA" id="ARBA00022801"/>
    </source>
</evidence>
<keyword evidence="7" id="KW-0695">RNA-directed DNA polymerase</keyword>
<dbReference type="EC" id="2.7.7.49" evidence="1"/>
<keyword evidence="6" id="KW-0378">Hydrolase</keyword>
<sequence>SERNLSAIEIELLAIICAIKRFLHYLIGRYFEIVTDSNPLTFLMRSENHLCDLMSRKPIENNFKDFMNKQRDTKTNVICDMFLVSLKNIRDLQINDVYFGKIINILKGNLKANKSLRKAAFKYEMIEGKLYRVDKVNNEFVNLLAVPKCLINNVLIAMHDCIYSGGHFGIRKTFERVRQRFYWRTMHSDVIKYVISCPKCQKTKPRKYVAGKLKPIQPGDRPFSKIGIDVIGMLPRTKHGNRFIIVAICYLTKYCITAAVPNVTAKDIAYFLLHKIILQFSVFDEMISDNGPQFRSEVIKELNQLLSSTHRFTTPYNPSTSGLVERCNKEVNQLIRSYVEKDSVEWDTVVPFITFLYNSSFHSSIKFTPFYLVYGFEPKFPIENENCALNNIETTTVREIKEKLNEARNHAKRNILIAQNKYKRNFDKHHSGNEFTVGDKVLVNYPLLLDAANKKYSDRWIGPFTITHKINELLYEVEADDGNAYFDKIHINKLKPFVTRNKECTITEQLNVNREGNELRKSQRIRNVPKYLKDYYLGK</sequence>
<dbReference type="FunFam" id="1.10.340.70:FF:000001">
    <property type="entry name" value="Retrovirus-related Pol polyprotein from transposon gypsy-like Protein"/>
    <property type="match status" value="1"/>
</dbReference>
<dbReference type="PANTHER" id="PTHR37984:SF5">
    <property type="entry name" value="PROTEIN NYNRIN-LIKE"/>
    <property type="match status" value="1"/>
</dbReference>
<dbReference type="EMBL" id="NCKV01003268">
    <property type="protein sequence ID" value="RWS25899.1"/>
    <property type="molecule type" value="Genomic_DNA"/>
</dbReference>
<dbReference type="InterPro" id="IPR041373">
    <property type="entry name" value="RT_RNaseH"/>
</dbReference>
<feature type="non-terminal residue" evidence="9">
    <location>
        <position position="539"/>
    </location>
</feature>
<dbReference type="SUPFAM" id="SSF53098">
    <property type="entry name" value="Ribonuclease H-like"/>
    <property type="match status" value="1"/>
</dbReference>
<evidence type="ECO:0000259" key="8">
    <source>
        <dbReference type="PROSITE" id="PS50994"/>
    </source>
</evidence>
<name>A0A443SEF8_9ACAR</name>
<evidence type="ECO:0000256" key="4">
    <source>
        <dbReference type="ARBA" id="ARBA00022722"/>
    </source>
</evidence>
<dbReference type="Proteomes" id="UP000288716">
    <property type="component" value="Unassembled WGS sequence"/>
</dbReference>
<keyword evidence="3" id="KW-0548">Nucleotidyltransferase</keyword>
<dbReference type="GO" id="GO:0003964">
    <property type="term" value="F:RNA-directed DNA polymerase activity"/>
    <property type="evidence" value="ECO:0007669"/>
    <property type="project" value="UniProtKB-KW"/>
</dbReference>
<dbReference type="AlphaFoldDB" id="A0A443SEF8"/>
<dbReference type="InterPro" id="IPR050951">
    <property type="entry name" value="Retrovirus_Pol_polyprotein"/>
</dbReference>
<dbReference type="Gene3D" id="1.10.340.70">
    <property type="match status" value="1"/>
</dbReference>
<dbReference type="GO" id="GO:0003676">
    <property type="term" value="F:nucleic acid binding"/>
    <property type="evidence" value="ECO:0007669"/>
    <property type="project" value="InterPro"/>
</dbReference>
<dbReference type="PANTHER" id="PTHR37984">
    <property type="entry name" value="PROTEIN CBG26694"/>
    <property type="match status" value="1"/>
</dbReference>
<accession>A0A443SEF8</accession>